<comment type="caution">
    <text evidence="1">The sequence shown here is derived from an EMBL/GenBank/DDBJ whole genome shotgun (WGS) entry which is preliminary data.</text>
</comment>
<proteinExistence type="predicted"/>
<name>A0ACA9KX32_9GLOM</name>
<evidence type="ECO:0000313" key="2">
    <source>
        <dbReference type="Proteomes" id="UP000789702"/>
    </source>
</evidence>
<sequence length="518" mass="59944">MAIINENDRVSDAKSVDKALSEVEKTLRELDDSISENIDHNIDELTQNIDILKKSKSLDVQAQRIDSNELSDPNVSTKGDIRGRVFKKVYGVNNVACKPAIDHLIKDTERDLLVLGKLNQSQYILDFYGLSKINGVEHTIFEWCEYGTLKEVYNKFDIPWIRKLQFIRDICCGIVFLRRANIFHHDIRCENVTQTLSSKLGNFRLPKVMEANLIDNIQWMAPEQIKNRTDKNLTNNTYTSKCEIFSFGMLIWELCYEKIPYESLQMKDIAEHILSGKREKLLIGNLNNPVDEQIQKEFIEIIDEAWRHNPDQRIDLSNLHRKLETLAASNPITPSSGQLGNKTKKEFKEKPETIDFLMPIEKGIECHQKREYDKAWKCFEENSALGDLLAKYWQAYYLLNGYGVKENKERAKQLFKEAADNDHTNAQLQYALLLLQDIVKEKSDSKKGIMSDEIIHYLRLSADNKNTDAMFYLGEIYYNGNHETQKNEELGLKYLNLAANNGNDKAIKLLVNMKKNFS</sequence>
<protein>
    <submittedName>
        <fullName evidence="1">7731_t:CDS:1</fullName>
    </submittedName>
</protein>
<dbReference type="Proteomes" id="UP000789702">
    <property type="component" value="Unassembled WGS sequence"/>
</dbReference>
<dbReference type="EMBL" id="CAJVPU010002058">
    <property type="protein sequence ID" value="CAG8494190.1"/>
    <property type="molecule type" value="Genomic_DNA"/>
</dbReference>
<reference evidence="1" key="1">
    <citation type="submission" date="2021-06" db="EMBL/GenBank/DDBJ databases">
        <authorList>
            <person name="Kallberg Y."/>
            <person name="Tangrot J."/>
            <person name="Rosling A."/>
        </authorList>
    </citation>
    <scope>NUCLEOTIDE SEQUENCE</scope>
    <source>
        <strain evidence="1">IL203A</strain>
    </source>
</reference>
<gene>
    <name evidence="1" type="ORF">DHETER_LOCUS2699</name>
</gene>
<evidence type="ECO:0000313" key="1">
    <source>
        <dbReference type="EMBL" id="CAG8494190.1"/>
    </source>
</evidence>
<organism evidence="1 2">
    <name type="scientific">Dentiscutata heterogama</name>
    <dbReference type="NCBI Taxonomy" id="1316150"/>
    <lineage>
        <taxon>Eukaryota</taxon>
        <taxon>Fungi</taxon>
        <taxon>Fungi incertae sedis</taxon>
        <taxon>Mucoromycota</taxon>
        <taxon>Glomeromycotina</taxon>
        <taxon>Glomeromycetes</taxon>
        <taxon>Diversisporales</taxon>
        <taxon>Gigasporaceae</taxon>
        <taxon>Dentiscutata</taxon>
    </lineage>
</organism>
<keyword evidence="2" id="KW-1185">Reference proteome</keyword>
<accession>A0ACA9KX32</accession>